<dbReference type="InterPro" id="IPR014044">
    <property type="entry name" value="CAP_dom"/>
</dbReference>
<dbReference type="OrthoDB" id="68195at2"/>
<dbReference type="RefSeq" id="WP_122148269.1">
    <property type="nucleotide sequence ID" value="NZ_RFFI01000016.1"/>
</dbReference>
<dbReference type="EMBL" id="RFFI01000016">
    <property type="protein sequence ID" value="RMI13386.1"/>
    <property type="molecule type" value="Genomic_DNA"/>
</dbReference>
<sequence>MSKRLWITSSLAATGLVAVATPAVAGTDAAATVPADAPTMVVTATDADAAEATILQRTNQLRASEGKPALVRNAAMDAVAANWATHMATTGDFRHNPDYSRQIPAGWRTAGENIAMNSFDPVYLYTQWQNSPGHKANMVNPAFNRIGIGVVEHNGAYYGVQVFGGY</sequence>
<dbReference type="SUPFAM" id="SSF55797">
    <property type="entry name" value="PR-1-like"/>
    <property type="match status" value="1"/>
</dbReference>
<comment type="caution">
    <text evidence="3">The sequence shown here is derived from an EMBL/GenBank/DDBJ whole genome shotgun (WGS) entry which is preliminary data.</text>
</comment>
<keyword evidence="4" id="KW-1185">Reference proteome</keyword>
<protein>
    <submittedName>
        <fullName evidence="3">CAP domain-containing protein</fullName>
    </submittedName>
</protein>
<dbReference type="CDD" id="cd05379">
    <property type="entry name" value="CAP_bacterial"/>
    <property type="match status" value="1"/>
</dbReference>
<evidence type="ECO:0000256" key="1">
    <source>
        <dbReference type="SAM" id="SignalP"/>
    </source>
</evidence>
<evidence type="ECO:0000313" key="3">
    <source>
        <dbReference type="EMBL" id="RMI13386.1"/>
    </source>
</evidence>
<evidence type="ECO:0000313" key="4">
    <source>
        <dbReference type="Proteomes" id="UP000269289"/>
    </source>
</evidence>
<accession>A0A3M2JM92</accession>
<dbReference type="Pfam" id="PF00188">
    <property type="entry name" value="CAP"/>
    <property type="match status" value="1"/>
</dbReference>
<name>A0A3M2JM92_9CELL</name>
<evidence type="ECO:0000259" key="2">
    <source>
        <dbReference type="Pfam" id="PF00188"/>
    </source>
</evidence>
<feature type="domain" description="SCP" evidence="2">
    <location>
        <begin position="55"/>
        <end position="163"/>
    </location>
</feature>
<organism evidence="3 4">
    <name type="scientific">Cellulomonas triticagri</name>
    <dbReference type="NCBI Taxonomy" id="2483352"/>
    <lineage>
        <taxon>Bacteria</taxon>
        <taxon>Bacillati</taxon>
        <taxon>Actinomycetota</taxon>
        <taxon>Actinomycetes</taxon>
        <taxon>Micrococcales</taxon>
        <taxon>Cellulomonadaceae</taxon>
        <taxon>Cellulomonas</taxon>
    </lineage>
</organism>
<dbReference type="AlphaFoldDB" id="A0A3M2JM92"/>
<reference evidence="3 4" key="1">
    <citation type="submission" date="2018-10" db="EMBL/GenBank/DDBJ databases">
        <title>Isolation, diversity and antifungal activity of actinobacteria from wheat.</title>
        <authorList>
            <person name="Han C."/>
        </authorList>
    </citation>
    <scope>NUCLEOTIDE SEQUENCE [LARGE SCALE GENOMIC DNA]</scope>
    <source>
        <strain evidence="3 4">NEAU-YY56</strain>
    </source>
</reference>
<proteinExistence type="predicted"/>
<feature type="chain" id="PRO_5039664977" evidence="1">
    <location>
        <begin position="26"/>
        <end position="166"/>
    </location>
</feature>
<keyword evidence="1" id="KW-0732">Signal</keyword>
<dbReference type="Proteomes" id="UP000269289">
    <property type="component" value="Unassembled WGS sequence"/>
</dbReference>
<gene>
    <name evidence="3" type="ORF">EBM89_04530</name>
</gene>
<dbReference type="Gene3D" id="3.40.33.10">
    <property type="entry name" value="CAP"/>
    <property type="match status" value="1"/>
</dbReference>
<dbReference type="PANTHER" id="PTHR31157">
    <property type="entry name" value="SCP DOMAIN-CONTAINING PROTEIN"/>
    <property type="match status" value="1"/>
</dbReference>
<dbReference type="PANTHER" id="PTHR31157:SF1">
    <property type="entry name" value="SCP DOMAIN-CONTAINING PROTEIN"/>
    <property type="match status" value="1"/>
</dbReference>
<dbReference type="InterPro" id="IPR035940">
    <property type="entry name" value="CAP_sf"/>
</dbReference>
<feature type="signal peptide" evidence="1">
    <location>
        <begin position="1"/>
        <end position="25"/>
    </location>
</feature>